<protein>
    <submittedName>
        <fullName evidence="2">DUF302 domain-containing protein</fullName>
    </submittedName>
</protein>
<sequence>MKRLLLTTCCILGAAASQAQDMVSYKAVEPFDDVAFAVESAIVGEGLVVDHVSHVGDMLERTREDVGSDKVLFTKANVYTFCSAAVSRKVMEVDPMNIAYCPYGIFVAELADQPGEVIVGFRQFPDGAMQEVQALLDGIVREAVGQ</sequence>
<evidence type="ECO:0000313" key="2">
    <source>
        <dbReference type="EMBL" id="TMV04768.1"/>
    </source>
</evidence>
<accession>A0ABY2WTB4</accession>
<dbReference type="InterPro" id="IPR035923">
    <property type="entry name" value="TT1751-like_sf"/>
</dbReference>
<reference evidence="2 3" key="1">
    <citation type="submission" date="2019-05" db="EMBL/GenBank/DDBJ databases">
        <title>Ruegeria sp. nov., isolated from tidal flat.</title>
        <authorList>
            <person name="Kim W."/>
        </authorList>
    </citation>
    <scope>NUCLEOTIDE SEQUENCE [LARGE SCALE GENOMIC DNA]</scope>
    <source>
        <strain evidence="2 3">CAU 1488</strain>
    </source>
</reference>
<keyword evidence="1" id="KW-0732">Signal</keyword>
<keyword evidence="3" id="KW-1185">Reference proteome</keyword>
<dbReference type="SUPFAM" id="SSF103247">
    <property type="entry name" value="TT1751-like"/>
    <property type="match status" value="1"/>
</dbReference>
<proteinExistence type="predicted"/>
<comment type="caution">
    <text evidence="2">The sequence shown here is derived from an EMBL/GenBank/DDBJ whole genome shotgun (WGS) entry which is preliminary data.</text>
</comment>
<name>A0ABY2WTB4_9RHOB</name>
<gene>
    <name evidence="2" type="ORF">FGK63_16930</name>
</gene>
<organism evidence="2 3">
    <name type="scientific">Ruegeria sediminis</name>
    <dbReference type="NCBI Taxonomy" id="2583820"/>
    <lineage>
        <taxon>Bacteria</taxon>
        <taxon>Pseudomonadati</taxon>
        <taxon>Pseudomonadota</taxon>
        <taxon>Alphaproteobacteria</taxon>
        <taxon>Rhodobacterales</taxon>
        <taxon>Roseobacteraceae</taxon>
        <taxon>Ruegeria</taxon>
    </lineage>
</organism>
<dbReference type="EMBL" id="VCPD01000007">
    <property type="protein sequence ID" value="TMV04768.1"/>
    <property type="molecule type" value="Genomic_DNA"/>
</dbReference>
<evidence type="ECO:0000313" key="3">
    <source>
        <dbReference type="Proteomes" id="UP001193035"/>
    </source>
</evidence>
<feature type="signal peptide" evidence="1">
    <location>
        <begin position="1"/>
        <end position="19"/>
    </location>
</feature>
<feature type="chain" id="PRO_5045582051" evidence="1">
    <location>
        <begin position="20"/>
        <end position="146"/>
    </location>
</feature>
<dbReference type="Gene3D" id="3.30.310.70">
    <property type="entry name" value="TT1751-like domain"/>
    <property type="match status" value="1"/>
</dbReference>
<dbReference type="Proteomes" id="UP001193035">
    <property type="component" value="Unassembled WGS sequence"/>
</dbReference>
<evidence type="ECO:0000256" key="1">
    <source>
        <dbReference type="SAM" id="SignalP"/>
    </source>
</evidence>